<keyword evidence="11" id="KW-0966">Cell projection</keyword>
<evidence type="ECO:0000256" key="9">
    <source>
        <dbReference type="ARBA" id="ARBA00023136"/>
    </source>
</evidence>
<name>A0A1H9HK47_9GAMM</name>
<evidence type="ECO:0000313" key="12">
    <source>
        <dbReference type="Proteomes" id="UP000199233"/>
    </source>
</evidence>
<evidence type="ECO:0000256" key="7">
    <source>
        <dbReference type="ARBA" id="ARBA00022779"/>
    </source>
</evidence>
<evidence type="ECO:0000256" key="6">
    <source>
        <dbReference type="ARBA" id="ARBA00022692"/>
    </source>
</evidence>
<dbReference type="PANTHER" id="PTHR35091">
    <property type="entry name" value="FLAGELLAR PROTEIN FLIL"/>
    <property type="match status" value="1"/>
</dbReference>
<dbReference type="GO" id="GO:0005886">
    <property type="term" value="C:plasma membrane"/>
    <property type="evidence" value="ECO:0007669"/>
    <property type="project" value="UniProtKB-SubCell"/>
</dbReference>
<dbReference type="AlphaFoldDB" id="A0A1H9HK47"/>
<dbReference type="EMBL" id="FOFS01000008">
    <property type="protein sequence ID" value="SEQ62636.1"/>
    <property type="molecule type" value="Genomic_DNA"/>
</dbReference>
<evidence type="ECO:0000256" key="5">
    <source>
        <dbReference type="ARBA" id="ARBA00022500"/>
    </source>
</evidence>
<keyword evidence="12" id="KW-1185">Reference proteome</keyword>
<keyword evidence="10" id="KW-0997">Cell inner membrane</keyword>
<keyword evidence="6 10" id="KW-0812">Transmembrane</keyword>
<keyword evidence="11" id="KW-0282">Flagellum</keyword>
<evidence type="ECO:0000313" key="11">
    <source>
        <dbReference type="EMBL" id="SEQ62636.1"/>
    </source>
</evidence>
<evidence type="ECO:0000256" key="1">
    <source>
        <dbReference type="ARBA" id="ARBA00002254"/>
    </source>
</evidence>
<sequence length="180" mass="19368">MSKAEKEPAEGEAAAAKPKKNIMGLLLPILISAVVASAAAGGVSFFIAKKLISEMAPAGEAGHEGDKKKEEEHKGPTIYVPMEPPFVVNIDDNGTSRFLQVAVQMSTHDPKGAEEIKGAEPRIRNDVLMLFSQQKIEELSSPDGKEKLRVAVLAAVQKILEEELGKPTVEGVYFTSFVIQ</sequence>
<dbReference type="OrthoDB" id="5616092at2"/>
<keyword evidence="11" id="KW-0969">Cilium</keyword>
<evidence type="ECO:0000256" key="8">
    <source>
        <dbReference type="ARBA" id="ARBA00022989"/>
    </source>
</evidence>
<evidence type="ECO:0000256" key="2">
    <source>
        <dbReference type="ARBA" id="ARBA00004162"/>
    </source>
</evidence>
<evidence type="ECO:0000256" key="10">
    <source>
        <dbReference type="RuleBase" id="RU364125"/>
    </source>
</evidence>
<accession>A0A1H9HK47</accession>
<dbReference type="Pfam" id="PF03748">
    <property type="entry name" value="FliL"/>
    <property type="match status" value="1"/>
</dbReference>
<organism evidence="11 12">
    <name type="scientific">Solimonas aquatica</name>
    <dbReference type="NCBI Taxonomy" id="489703"/>
    <lineage>
        <taxon>Bacteria</taxon>
        <taxon>Pseudomonadati</taxon>
        <taxon>Pseudomonadota</taxon>
        <taxon>Gammaproteobacteria</taxon>
        <taxon>Nevskiales</taxon>
        <taxon>Nevskiaceae</taxon>
        <taxon>Solimonas</taxon>
    </lineage>
</organism>
<comment type="similarity">
    <text evidence="3 10">Belongs to the FliL family.</text>
</comment>
<dbReference type="RefSeq" id="WP_093286199.1">
    <property type="nucleotide sequence ID" value="NZ_FOFS01000008.1"/>
</dbReference>
<dbReference type="GO" id="GO:0009425">
    <property type="term" value="C:bacterial-type flagellum basal body"/>
    <property type="evidence" value="ECO:0007669"/>
    <property type="project" value="InterPro"/>
</dbReference>
<evidence type="ECO:0000256" key="4">
    <source>
        <dbReference type="ARBA" id="ARBA00022475"/>
    </source>
</evidence>
<evidence type="ECO:0000256" key="3">
    <source>
        <dbReference type="ARBA" id="ARBA00008281"/>
    </source>
</evidence>
<keyword evidence="4" id="KW-1003">Cell membrane</keyword>
<keyword evidence="9 10" id="KW-0472">Membrane</keyword>
<dbReference type="PANTHER" id="PTHR35091:SF2">
    <property type="entry name" value="FLAGELLAR PROTEIN FLIL"/>
    <property type="match status" value="1"/>
</dbReference>
<comment type="subcellular location">
    <subcellularLocation>
        <location evidence="10">Cell inner membrane</location>
    </subcellularLocation>
    <subcellularLocation>
        <location evidence="2">Cell membrane</location>
        <topology evidence="2">Single-pass membrane protein</topology>
    </subcellularLocation>
</comment>
<gene>
    <name evidence="11" type="ORF">SAMN04488038_108207</name>
</gene>
<protein>
    <recommendedName>
        <fullName evidence="10">Flagellar protein FliL</fullName>
    </recommendedName>
</protein>
<comment type="function">
    <text evidence="1 10">Controls the rotational direction of flagella during chemotaxis.</text>
</comment>
<dbReference type="GO" id="GO:0006935">
    <property type="term" value="P:chemotaxis"/>
    <property type="evidence" value="ECO:0007669"/>
    <property type="project" value="UniProtKB-KW"/>
</dbReference>
<keyword evidence="7 10" id="KW-0283">Flagellar rotation</keyword>
<reference evidence="11 12" key="1">
    <citation type="submission" date="2016-10" db="EMBL/GenBank/DDBJ databases">
        <authorList>
            <person name="de Groot N.N."/>
        </authorList>
    </citation>
    <scope>NUCLEOTIDE SEQUENCE [LARGE SCALE GENOMIC DNA]</scope>
    <source>
        <strain evidence="11 12">DSM 25927</strain>
    </source>
</reference>
<dbReference type="GO" id="GO:0071978">
    <property type="term" value="P:bacterial-type flagellum-dependent swarming motility"/>
    <property type="evidence" value="ECO:0007669"/>
    <property type="project" value="TreeGrafter"/>
</dbReference>
<dbReference type="Proteomes" id="UP000199233">
    <property type="component" value="Unassembled WGS sequence"/>
</dbReference>
<keyword evidence="8 10" id="KW-1133">Transmembrane helix</keyword>
<dbReference type="InterPro" id="IPR005503">
    <property type="entry name" value="FliL"/>
</dbReference>
<feature type="transmembrane region" description="Helical" evidence="10">
    <location>
        <begin position="25"/>
        <end position="48"/>
    </location>
</feature>
<dbReference type="STRING" id="489703.SAMN04488038_108207"/>
<keyword evidence="5 10" id="KW-0145">Chemotaxis</keyword>
<proteinExistence type="inferred from homology"/>